<evidence type="ECO:0000256" key="9">
    <source>
        <dbReference type="ARBA" id="ARBA00061002"/>
    </source>
</evidence>
<feature type="region of interest" description="Disordered" evidence="10">
    <location>
        <begin position="110"/>
        <end position="141"/>
    </location>
</feature>
<dbReference type="CDD" id="cd07738">
    <property type="entry name" value="DdPDE5-like_MBL-fold"/>
    <property type="match status" value="1"/>
</dbReference>
<dbReference type="GO" id="GO:0046872">
    <property type="term" value="F:metal ion binding"/>
    <property type="evidence" value="ECO:0007669"/>
    <property type="project" value="UniProtKB-KW"/>
</dbReference>
<comment type="subcellular location">
    <subcellularLocation>
        <location evidence="2">Cytoplasm</location>
    </subcellularLocation>
</comment>
<gene>
    <name evidence="12" type="ORF">NSK_000465</name>
</gene>
<dbReference type="PANTHER" id="PTHR46018:SF2">
    <property type="entry name" value="ZINC PHOSPHODIESTERASE ELAC PROTEIN 1"/>
    <property type="match status" value="1"/>
</dbReference>
<feature type="domain" description="Cyclic nucleotide-binding" evidence="11">
    <location>
        <begin position="454"/>
        <end position="567"/>
    </location>
</feature>
<dbReference type="AlphaFoldDB" id="A0A4D9D8U0"/>
<keyword evidence="4" id="KW-0479">Metal-binding</keyword>
<dbReference type="SMART" id="SM00849">
    <property type="entry name" value="Lactamase_B"/>
    <property type="match status" value="1"/>
</dbReference>
<dbReference type="InterPro" id="IPR000595">
    <property type="entry name" value="cNMP-bd_dom"/>
</dbReference>
<feature type="compositionally biased region" description="Polar residues" evidence="10">
    <location>
        <begin position="130"/>
        <end position="141"/>
    </location>
</feature>
<dbReference type="InterPro" id="IPR014710">
    <property type="entry name" value="RmlC-like_jellyroll"/>
</dbReference>
<dbReference type="GO" id="GO:0042781">
    <property type="term" value="F:3'-tRNA processing endoribonuclease activity"/>
    <property type="evidence" value="ECO:0007669"/>
    <property type="project" value="TreeGrafter"/>
</dbReference>
<dbReference type="GO" id="GO:0005634">
    <property type="term" value="C:nucleus"/>
    <property type="evidence" value="ECO:0007669"/>
    <property type="project" value="TreeGrafter"/>
</dbReference>
<dbReference type="Pfam" id="PF23023">
    <property type="entry name" value="Anti-Pycsar_Apyc1"/>
    <property type="match status" value="1"/>
</dbReference>
<dbReference type="Pfam" id="PF00027">
    <property type="entry name" value="cNMP_binding"/>
    <property type="match status" value="1"/>
</dbReference>
<dbReference type="PROSITE" id="PS50042">
    <property type="entry name" value="CNMP_BINDING_3"/>
    <property type="match status" value="1"/>
</dbReference>
<comment type="caution">
    <text evidence="12">The sequence shown here is derived from an EMBL/GenBank/DDBJ whole genome shotgun (WGS) entry which is preliminary data.</text>
</comment>
<dbReference type="GO" id="GO:0000166">
    <property type="term" value="F:nucleotide binding"/>
    <property type="evidence" value="ECO:0007669"/>
    <property type="project" value="UniProtKB-KW"/>
</dbReference>
<dbReference type="PANTHER" id="PTHR46018">
    <property type="entry name" value="ZINC PHOSPHODIESTERASE ELAC PROTEIN 1"/>
    <property type="match status" value="1"/>
</dbReference>
<proteinExistence type="inferred from homology"/>
<dbReference type="FunFam" id="3.60.15.10:FF:000029">
    <property type="entry name" value="Cyclic nucleotide-binding domain protein"/>
    <property type="match status" value="1"/>
</dbReference>
<dbReference type="InterPro" id="IPR036866">
    <property type="entry name" value="RibonucZ/Hydroxyglut_hydro"/>
</dbReference>
<evidence type="ECO:0000256" key="10">
    <source>
        <dbReference type="SAM" id="MobiDB-lite"/>
    </source>
</evidence>
<keyword evidence="8" id="KW-0460">Magnesium</keyword>
<evidence type="ECO:0000256" key="6">
    <source>
        <dbReference type="ARBA" id="ARBA00022741"/>
    </source>
</evidence>
<protein>
    <recommendedName>
        <fullName evidence="11">Cyclic nucleotide-binding domain-containing protein</fullName>
    </recommendedName>
</protein>
<dbReference type="Proteomes" id="UP000355283">
    <property type="component" value="Unassembled WGS sequence"/>
</dbReference>
<keyword evidence="7" id="KW-0378">Hydrolase</keyword>
<evidence type="ECO:0000259" key="11">
    <source>
        <dbReference type="PROSITE" id="PS50042"/>
    </source>
</evidence>
<evidence type="ECO:0000256" key="4">
    <source>
        <dbReference type="ARBA" id="ARBA00022723"/>
    </source>
</evidence>
<reference evidence="12 13" key="1">
    <citation type="submission" date="2019-01" db="EMBL/GenBank/DDBJ databases">
        <title>Nuclear Genome Assembly of the Microalgal Biofuel strain Nannochloropsis salina CCMP1776.</title>
        <authorList>
            <person name="Hovde B."/>
        </authorList>
    </citation>
    <scope>NUCLEOTIDE SEQUENCE [LARGE SCALE GENOMIC DNA]</scope>
    <source>
        <strain evidence="12 13">CCMP1776</strain>
    </source>
</reference>
<dbReference type="InterPro" id="IPR018490">
    <property type="entry name" value="cNMP-bd_dom_sf"/>
</dbReference>
<dbReference type="EMBL" id="SDOX01000002">
    <property type="protein sequence ID" value="TFJ88111.1"/>
    <property type="molecule type" value="Genomic_DNA"/>
</dbReference>
<dbReference type="GO" id="GO:0005829">
    <property type="term" value="C:cytosol"/>
    <property type="evidence" value="ECO:0007669"/>
    <property type="project" value="UniProtKB-ARBA"/>
</dbReference>
<accession>A0A4D9D8U0</accession>
<comment type="cofactor">
    <cofactor evidence="1">
        <name>Mg(2+)</name>
        <dbReference type="ChEBI" id="CHEBI:18420"/>
    </cofactor>
</comment>
<dbReference type="CDD" id="cd00038">
    <property type="entry name" value="CAP_ED"/>
    <property type="match status" value="1"/>
</dbReference>
<evidence type="ECO:0000256" key="5">
    <source>
        <dbReference type="ARBA" id="ARBA00022737"/>
    </source>
</evidence>
<dbReference type="SUPFAM" id="SSF51206">
    <property type="entry name" value="cAMP-binding domain-like"/>
    <property type="match status" value="2"/>
</dbReference>
<evidence type="ECO:0000313" key="13">
    <source>
        <dbReference type="Proteomes" id="UP000355283"/>
    </source>
</evidence>
<dbReference type="SUPFAM" id="SSF56281">
    <property type="entry name" value="Metallo-hydrolase/oxidoreductase"/>
    <property type="match status" value="1"/>
</dbReference>
<dbReference type="Gene3D" id="3.60.15.10">
    <property type="entry name" value="Ribonuclease Z/Hydroxyacylglutathione hydrolase-like"/>
    <property type="match status" value="1"/>
</dbReference>
<keyword evidence="3" id="KW-0963">Cytoplasm</keyword>
<name>A0A4D9D8U0_9STRA</name>
<evidence type="ECO:0000256" key="8">
    <source>
        <dbReference type="ARBA" id="ARBA00022842"/>
    </source>
</evidence>
<dbReference type="InterPro" id="IPR001279">
    <property type="entry name" value="Metallo-B-lactamas"/>
</dbReference>
<evidence type="ECO:0000256" key="2">
    <source>
        <dbReference type="ARBA" id="ARBA00004496"/>
    </source>
</evidence>
<sequence length="801" mass="87517">MDVEAKIRAVFQETLFGPIDVDPNVDFAPDYPMEKRPDLLKESQYFRKFGDTFLEMDMLLSFTHFDDNNVAFLESSTVDGAKTGVRITRSFLRGGEYHIEEVLPCPGASNTSTSTHSSKCAPHNGHNEGNKQNSQSTEHLPGTATFSGIVQLRDRALRRSTSLSSCSSMGSLTGSLGAQSFVPPPFGVTVLGSSHGFDCKGCTSGYVLWIGRRGIMIDPPPYSSSLLEKQQIHPSIIDGVILTHCHADHDAGTFQKLLCEKRITLYTTATIYESFIRKYSALSGIDADFLMSTHHFRPVKIGGQGVRLRGASFRFFYSLHSIPCIGLEVFFADKSIVFSADHCNDPSRIRQMHEEGILSAGRRDELLNFPWNHDLILHEAGVPPIHTPLATLEALDDDIKKRMYLVHVSEGAVPKESKLKIAPVGVKNTLEVPVDVPEFSEAISVLGLIGDIHLLTDLTLTQARGLLEIGYKRRFAAGEVVVGKGSIPTDFCVLSSGLLEVTYPVEEEGRPEDEEAANVRRVHWSVGDYFGEVAFLQQAAAPVQEEVRALTDVEIVVFAGSELRYLLAHAPISSRMQLQARFSAMSPSTLSYTRLERLLTFNYTLNSLTRAQKLALESLGETTVVAAGKYVWRAGSEAAFSVMVDTGSLTYQGCCGQLMKSLGSQLYRCKGSISSSSSLVVANVTLESASEGIRHAGATLPPNPLPDADTGDGISSDDLLTRGEDATQSPCPPEFTKGNFVGAVDHSAFLPGKINCQKRRAHDLVALTDAVLLVFHADKMTRFFQENPGVLLCLLDAEFVL</sequence>
<keyword evidence="5" id="KW-0677">Repeat</keyword>
<evidence type="ECO:0000256" key="3">
    <source>
        <dbReference type="ARBA" id="ARBA00022490"/>
    </source>
</evidence>
<evidence type="ECO:0000313" key="12">
    <source>
        <dbReference type="EMBL" id="TFJ88111.1"/>
    </source>
</evidence>
<comment type="similarity">
    <text evidence="9">Belongs to the metallo-beta-lactamase superfamily. cNMP phosphodiesterase family.</text>
</comment>
<dbReference type="SMART" id="SM00100">
    <property type="entry name" value="cNMP"/>
    <property type="match status" value="1"/>
</dbReference>
<dbReference type="OrthoDB" id="421226at2759"/>
<evidence type="ECO:0000256" key="7">
    <source>
        <dbReference type="ARBA" id="ARBA00022801"/>
    </source>
</evidence>
<dbReference type="Gene3D" id="2.60.120.10">
    <property type="entry name" value="Jelly Rolls"/>
    <property type="match status" value="1"/>
</dbReference>
<evidence type="ECO:0000256" key="1">
    <source>
        <dbReference type="ARBA" id="ARBA00001946"/>
    </source>
</evidence>
<organism evidence="12 13">
    <name type="scientific">Nannochloropsis salina CCMP1776</name>
    <dbReference type="NCBI Taxonomy" id="1027361"/>
    <lineage>
        <taxon>Eukaryota</taxon>
        <taxon>Sar</taxon>
        <taxon>Stramenopiles</taxon>
        <taxon>Ochrophyta</taxon>
        <taxon>Eustigmatophyceae</taxon>
        <taxon>Eustigmatales</taxon>
        <taxon>Monodopsidaceae</taxon>
        <taxon>Microchloropsis</taxon>
        <taxon>Microchloropsis salina</taxon>
    </lineage>
</organism>
<keyword evidence="6" id="KW-0547">Nucleotide-binding</keyword>
<keyword evidence="13" id="KW-1185">Reference proteome</keyword>